<gene>
    <name evidence="7" type="ORF">K490DRAFT_72398</name>
</gene>
<feature type="transmembrane region" description="Helical" evidence="6">
    <location>
        <begin position="288"/>
        <end position="316"/>
    </location>
</feature>
<evidence type="ECO:0000313" key="7">
    <source>
        <dbReference type="EMBL" id="KAF2089704.1"/>
    </source>
</evidence>
<feature type="transmembrane region" description="Helical" evidence="6">
    <location>
        <begin position="336"/>
        <end position="356"/>
    </location>
</feature>
<evidence type="ECO:0000256" key="6">
    <source>
        <dbReference type="SAM" id="Phobius"/>
    </source>
</evidence>
<evidence type="ECO:0000256" key="1">
    <source>
        <dbReference type="ARBA" id="ARBA00004141"/>
    </source>
</evidence>
<organism evidence="7 8">
    <name type="scientific">Saccharata proteae CBS 121410</name>
    <dbReference type="NCBI Taxonomy" id="1314787"/>
    <lineage>
        <taxon>Eukaryota</taxon>
        <taxon>Fungi</taxon>
        <taxon>Dikarya</taxon>
        <taxon>Ascomycota</taxon>
        <taxon>Pezizomycotina</taxon>
        <taxon>Dothideomycetes</taxon>
        <taxon>Dothideomycetes incertae sedis</taxon>
        <taxon>Botryosphaeriales</taxon>
        <taxon>Saccharataceae</taxon>
        <taxon>Saccharata</taxon>
    </lineage>
</organism>
<keyword evidence="3 6" id="KW-0812">Transmembrane</keyword>
<feature type="transmembrane region" description="Helical" evidence="6">
    <location>
        <begin position="202"/>
        <end position="223"/>
    </location>
</feature>
<feature type="transmembrane region" description="Helical" evidence="6">
    <location>
        <begin position="83"/>
        <end position="105"/>
    </location>
</feature>
<dbReference type="GO" id="GO:0015205">
    <property type="term" value="F:nucleobase transmembrane transporter activity"/>
    <property type="evidence" value="ECO:0007669"/>
    <property type="project" value="TreeGrafter"/>
</dbReference>
<feature type="transmembrane region" description="Helical" evidence="6">
    <location>
        <begin position="490"/>
        <end position="509"/>
    </location>
</feature>
<dbReference type="AlphaFoldDB" id="A0A6A5YFW1"/>
<evidence type="ECO:0000256" key="3">
    <source>
        <dbReference type="ARBA" id="ARBA00022692"/>
    </source>
</evidence>
<feature type="transmembrane region" description="Helical" evidence="6">
    <location>
        <begin position="409"/>
        <end position="428"/>
    </location>
</feature>
<dbReference type="Proteomes" id="UP000799776">
    <property type="component" value="Unassembled WGS sequence"/>
</dbReference>
<dbReference type="InterPro" id="IPR045225">
    <property type="entry name" value="Uracil/uridine/allantoin_perm"/>
</dbReference>
<feature type="transmembrane region" description="Helical" evidence="6">
    <location>
        <begin position="177"/>
        <end position="195"/>
    </location>
</feature>
<accession>A0A6A5YFW1</accession>
<dbReference type="GO" id="GO:0005886">
    <property type="term" value="C:plasma membrane"/>
    <property type="evidence" value="ECO:0007669"/>
    <property type="project" value="TreeGrafter"/>
</dbReference>
<reference evidence="7" key="1">
    <citation type="journal article" date="2020" name="Stud. Mycol.">
        <title>101 Dothideomycetes genomes: a test case for predicting lifestyles and emergence of pathogens.</title>
        <authorList>
            <person name="Haridas S."/>
            <person name="Albert R."/>
            <person name="Binder M."/>
            <person name="Bloem J."/>
            <person name="Labutti K."/>
            <person name="Salamov A."/>
            <person name="Andreopoulos B."/>
            <person name="Baker S."/>
            <person name="Barry K."/>
            <person name="Bills G."/>
            <person name="Bluhm B."/>
            <person name="Cannon C."/>
            <person name="Castanera R."/>
            <person name="Culley D."/>
            <person name="Daum C."/>
            <person name="Ezra D."/>
            <person name="Gonzalez J."/>
            <person name="Henrissat B."/>
            <person name="Kuo A."/>
            <person name="Liang C."/>
            <person name="Lipzen A."/>
            <person name="Lutzoni F."/>
            <person name="Magnuson J."/>
            <person name="Mondo S."/>
            <person name="Nolan M."/>
            <person name="Ohm R."/>
            <person name="Pangilinan J."/>
            <person name="Park H.-J."/>
            <person name="Ramirez L."/>
            <person name="Alfaro M."/>
            <person name="Sun H."/>
            <person name="Tritt A."/>
            <person name="Yoshinaga Y."/>
            <person name="Zwiers L.-H."/>
            <person name="Turgeon B."/>
            <person name="Goodwin S."/>
            <person name="Spatafora J."/>
            <person name="Crous P."/>
            <person name="Grigoriev I."/>
        </authorList>
    </citation>
    <scope>NUCLEOTIDE SEQUENCE</scope>
    <source>
        <strain evidence="7">CBS 121410</strain>
    </source>
</reference>
<protein>
    <submittedName>
        <fullName evidence="7">Uracil permease</fullName>
    </submittedName>
</protein>
<keyword evidence="5 6" id="KW-0472">Membrane</keyword>
<evidence type="ECO:0000256" key="2">
    <source>
        <dbReference type="ARBA" id="ARBA00008974"/>
    </source>
</evidence>
<evidence type="ECO:0000313" key="8">
    <source>
        <dbReference type="Proteomes" id="UP000799776"/>
    </source>
</evidence>
<evidence type="ECO:0000256" key="5">
    <source>
        <dbReference type="ARBA" id="ARBA00023136"/>
    </source>
</evidence>
<feature type="transmembrane region" description="Helical" evidence="6">
    <location>
        <begin position="457"/>
        <end position="478"/>
    </location>
</feature>
<dbReference type="PANTHER" id="PTHR30618">
    <property type="entry name" value="NCS1 FAMILY PURINE/PYRIMIDINE TRANSPORTER"/>
    <property type="match status" value="1"/>
</dbReference>
<keyword evidence="8" id="KW-1185">Reference proteome</keyword>
<comment type="similarity">
    <text evidence="2">Belongs to the purine-cytosine permease (2.A.39) family.</text>
</comment>
<proteinExistence type="inferred from homology"/>
<dbReference type="CDD" id="cd11482">
    <property type="entry name" value="SLC-NCS1sbd_NRT1-like"/>
    <property type="match status" value="1"/>
</dbReference>
<feature type="transmembrane region" description="Helical" evidence="6">
    <location>
        <begin position="249"/>
        <end position="267"/>
    </location>
</feature>
<sequence length="572" mass="63539">MSSLRLRTLKQKARLKPSKGEEGGELEEANQWSNRDLIPLPPARRTWGWFEFFGYWTISSLNVTNWQTPNTYLTYGLSVGQSMMVIVIGRFLIFFFSTLIAWCGLRWHIGFTVQNRYTWGLKGSYIPLLQRILLNFIWCSIQCWNGGRLTAVCITAIWPSFSTLPNTLPSTMPTTTAQFIGFIVFWALSLPFLFIRPEKFRLPFLITSGYCGVAMIAMMIWALSTAGGVGPLWSTGQAIPASSKWNSSWLIMKGINTLIGGIAAGITNGSDFSRYARAPKHYLSGTLLSAWIVGTLVSLIGLVVTSAAQNIYGAVYWNPADLLLRMMDDGHGSGKARAGVFFLAAGFALAGMFENICGNSVAGGIDLAGLFPRYVDIRRGAIITFVAIWVVQPWQLINRADTFVQVMNSFAVFLAPVMGVMVVDYWVLRARRVRLTHLYRVGEEGSYWFWKGVNWRVVPAWLAGWAPTVGGLVVTVRGTDGTANRGLLELYYMAFLVGFFISGTLFFVLNKLFPYTDYGGYDEVDVYGTFTPEEARKLVLEGIDGSERGGSAEVGEKGLTTVEAERKVDELT</sequence>
<comment type="subcellular location">
    <subcellularLocation>
        <location evidence="1">Membrane</location>
        <topology evidence="1">Multi-pass membrane protein</topology>
    </subcellularLocation>
</comment>
<feature type="transmembrane region" description="Helical" evidence="6">
    <location>
        <begin position="377"/>
        <end position="397"/>
    </location>
</feature>
<dbReference type="Gene3D" id="1.10.4160.10">
    <property type="entry name" value="Hydantoin permease"/>
    <property type="match status" value="1"/>
</dbReference>
<dbReference type="InterPro" id="IPR001248">
    <property type="entry name" value="Pur-cyt_permease"/>
</dbReference>
<name>A0A6A5YFW1_9PEZI</name>
<dbReference type="OrthoDB" id="2018619at2759"/>
<feature type="transmembrane region" description="Helical" evidence="6">
    <location>
        <begin position="132"/>
        <end position="157"/>
    </location>
</feature>
<keyword evidence="4 6" id="KW-1133">Transmembrane helix</keyword>
<dbReference type="PANTHER" id="PTHR30618:SF4">
    <property type="entry name" value="ALLANTOIN PERMEASE"/>
    <property type="match status" value="1"/>
</dbReference>
<dbReference type="EMBL" id="ML978714">
    <property type="protein sequence ID" value="KAF2089704.1"/>
    <property type="molecule type" value="Genomic_DNA"/>
</dbReference>
<evidence type="ECO:0000256" key="4">
    <source>
        <dbReference type="ARBA" id="ARBA00022989"/>
    </source>
</evidence>
<dbReference type="Pfam" id="PF02133">
    <property type="entry name" value="Transp_cyt_pur"/>
    <property type="match status" value="1"/>
</dbReference>